<keyword evidence="3" id="KW-0145">Chemotaxis</keyword>
<keyword evidence="5 10" id="KW-1133">Transmembrane helix</keyword>
<evidence type="ECO:0000259" key="11">
    <source>
        <dbReference type="PROSITE" id="PS50111"/>
    </source>
</evidence>
<keyword evidence="4 10" id="KW-0812">Transmembrane</keyword>
<dbReference type="Proteomes" id="UP000604730">
    <property type="component" value="Unassembled WGS sequence"/>
</dbReference>
<feature type="domain" description="HAMP" evidence="12">
    <location>
        <begin position="299"/>
        <end position="357"/>
    </location>
</feature>
<evidence type="ECO:0000256" key="7">
    <source>
        <dbReference type="ARBA" id="ARBA00023224"/>
    </source>
</evidence>
<gene>
    <name evidence="13" type="ORF">JJN12_11455</name>
</gene>
<evidence type="ECO:0000256" key="2">
    <source>
        <dbReference type="ARBA" id="ARBA00022475"/>
    </source>
</evidence>
<evidence type="ECO:0000256" key="5">
    <source>
        <dbReference type="ARBA" id="ARBA00022989"/>
    </source>
</evidence>
<name>A0ABS1J2M5_9FIRM</name>
<evidence type="ECO:0000256" key="1">
    <source>
        <dbReference type="ARBA" id="ARBA00004651"/>
    </source>
</evidence>
<dbReference type="Pfam" id="PF02743">
    <property type="entry name" value="dCache_1"/>
    <property type="match status" value="1"/>
</dbReference>
<dbReference type="CDD" id="cd12913">
    <property type="entry name" value="PDC1_MCP_like"/>
    <property type="match status" value="1"/>
</dbReference>
<dbReference type="Gene3D" id="1.10.8.500">
    <property type="entry name" value="HAMP domain in histidine kinase"/>
    <property type="match status" value="1"/>
</dbReference>
<comment type="subcellular location">
    <subcellularLocation>
        <location evidence="1">Cell membrane</location>
        <topology evidence="1">Multi-pass membrane protein</topology>
    </subcellularLocation>
</comment>
<dbReference type="PANTHER" id="PTHR32089:SF112">
    <property type="entry name" value="LYSOZYME-LIKE PROTEIN-RELATED"/>
    <property type="match status" value="1"/>
</dbReference>
<feature type="transmembrane region" description="Helical" evidence="10">
    <location>
        <begin position="275"/>
        <end position="298"/>
    </location>
</feature>
<feature type="domain" description="Methyl-accepting transducer" evidence="11">
    <location>
        <begin position="376"/>
        <end position="633"/>
    </location>
</feature>
<keyword evidence="14" id="KW-1185">Reference proteome</keyword>
<evidence type="ECO:0000259" key="12">
    <source>
        <dbReference type="PROSITE" id="PS50885"/>
    </source>
</evidence>
<dbReference type="InterPro" id="IPR029151">
    <property type="entry name" value="Sensor-like_sf"/>
</dbReference>
<evidence type="ECO:0000256" key="8">
    <source>
        <dbReference type="ARBA" id="ARBA00029447"/>
    </source>
</evidence>
<evidence type="ECO:0000256" key="9">
    <source>
        <dbReference type="PROSITE-ProRule" id="PRU00284"/>
    </source>
</evidence>
<dbReference type="PROSITE" id="PS50885">
    <property type="entry name" value="HAMP"/>
    <property type="match status" value="1"/>
</dbReference>
<dbReference type="InterPro" id="IPR004089">
    <property type="entry name" value="MCPsignal_dom"/>
</dbReference>
<dbReference type="SUPFAM" id="SSF103190">
    <property type="entry name" value="Sensory domain-like"/>
    <property type="match status" value="1"/>
</dbReference>
<sequence>MKIKTRMLLFIALPILMAILLIAGSSYVYSSRMVENLSKSEMLETAKKYGSNLETFIAKQIANVDMLSDSITMSDLSDKELYNELIYVTDKNSEILAAFAGFSDKRFFNGSQLPVPDDYDPTTRDWYKDSMKSDHPYVSIPYTDAASGDTVITVSTQIKKDGKAIGVLGLDITMKTVNELVNGIKLYDTGFAYIIDSEGYIVSYKDYEPSEEFGKIEDGSKADLVDTILEGDDETFYSVEDGIKRVNSKYGIIGTDWTLVVSVPESEVMGEVHNLSLFMIGIGAFFFVLILGLLLWIIKSITSPIAALGKDMEKLADYDFSEEVKAGISKNSGRKDEIGSISRGTEKVVERLRDIVLNIREVSGHIHDVSNEIADNAKSTAKASDELTKAVDGISIGAMHQAEDMQRGTKAMQSMGEALRANEESMVELNQSSDGVYDAKEKGISAIKDLINTTAKVEESAMKVSEVIVRTDEGAKKIDEASTMIKSIAGQTNLLALNAAIEAARAGEAGKGFAVVADEIRKLAEQTDKFTEEIVVVVRNLSERTKEAVDIMEEVKTVVGEQVTCVDETEKQFVYISDEIDVTKTIIGKLNDSEKELEDARGELSEIVEGLAAVSEENAAATEECLASVEEQAASTSIIESSAERLPEMAKGLEEAVQKFKL</sequence>
<dbReference type="PANTHER" id="PTHR32089">
    <property type="entry name" value="METHYL-ACCEPTING CHEMOTAXIS PROTEIN MCPB"/>
    <property type="match status" value="1"/>
</dbReference>
<keyword evidence="7 9" id="KW-0807">Transducer</keyword>
<comment type="caution">
    <text evidence="13">The sequence shown here is derived from an EMBL/GenBank/DDBJ whole genome shotgun (WGS) entry which is preliminary data.</text>
</comment>
<evidence type="ECO:0000256" key="10">
    <source>
        <dbReference type="SAM" id="Phobius"/>
    </source>
</evidence>
<keyword evidence="2" id="KW-1003">Cell membrane</keyword>
<evidence type="ECO:0000313" key="13">
    <source>
        <dbReference type="EMBL" id="MBK5898389.1"/>
    </source>
</evidence>
<dbReference type="Pfam" id="PF00015">
    <property type="entry name" value="MCPsignal"/>
    <property type="match status" value="1"/>
</dbReference>
<dbReference type="PROSITE" id="PS50111">
    <property type="entry name" value="CHEMOTAXIS_TRANSDUC_2"/>
    <property type="match status" value="1"/>
</dbReference>
<reference evidence="13 14" key="1">
    <citation type="submission" date="2021-01" db="EMBL/GenBank/DDBJ databases">
        <title>Isolation and description of Catonella massiliensis sp. nov., a novel Catonella species, isolated from a stable periodontitis subject.</title>
        <authorList>
            <person name="Antezack A."/>
            <person name="Boxberger M."/>
            <person name="La Scola B."/>
            <person name="Monnet-Corti V."/>
        </authorList>
    </citation>
    <scope>NUCLEOTIDE SEQUENCE [LARGE SCALE GENOMIC DNA]</scope>
    <source>
        <strain evidence="13 14">Marseille-Q4567</strain>
    </source>
</reference>
<evidence type="ECO:0000313" key="14">
    <source>
        <dbReference type="Proteomes" id="UP000604730"/>
    </source>
</evidence>
<dbReference type="SMART" id="SM00283">
    <property type="entry name" value="MA"/>
    <property type="match status" value="1"/>
</dbReference>
<dbReference type="Gene3D" id="3.30.450.20">
    <property type="entry name" value="PAS domain"/>
    <property type="match status" value="2"/>
</dbReference>
<dbReference type="CDD" id="cd12912">
    <property type="entry name" value="PDC2_MCP_like"/>
    <property type="match status" value="1"/>
</dbReference>
<dbReference type="InterPro" id="IPR033479">
    <property type="entry name" value="dCache_1"/>
</dbReference>
<evidence type="ECO:0000256" key="3">
    <source>
        <dbReference type="ARBA" id="ARBA00022500"/>
    </source>
</evidence>
<keyword evidence="6 10" id="KW-0472">Membrane</keyword>
<accession>A0ABS1J2M5</accession>
<dbReference type="EMBL" id="JAEPRJ010000001">
    <property type="protein sequence ID" value="MBK5898389.1"/>
    <property type="molecule type" value="Genomic_DNA"/>
</dbReference>
<dbReference type="Gene3D" id="1.10.287.950">
    <property type="entry name" value="Methyl-accepting chemotaxis protein"/>
    <property type="match status" value="1"/>
</dbReference>
<dbReference type="RefSeq" id="WP_208429812.1">
    <property type="nucleotide sequence ID" value="NZ_JAEPRJ010000001.1"/>
</dbReference>
<dbReference type="InterPro" id="IPR003660">
    <property type="entry name" value="HAMP_dom"/>
</dbReference>
<evidence type="ECO:0000256" key="4">
    <source>
        <dbReference type="ARBA" id="ARBA00022692"/>
    </source>
</evidence>
<evidence type="ECO:0000256" key="6">
    <source>
        <dbReference type="ARBA" id="ARBA00023136"/>
    </source>
</evidence>
<protein>
    <submittedName>
        <fullName evidence="13">Methyl-accepting chemotaxis protein</fullName>
    </submittedName>
</protein>
<organism evidence="13 14">
    <name type="scientific">Catonella massiliensis</name>
    <dbReference type="NCBI Taxonomy" id="2799636"/>
    <lineage>
        <taxon>Bacteria</taxon>
        <taxon>Bacillati</taxon>
        <taxon>Bacillota</taxon>
        <taxon>Clostridia</taxon>
        <taxon>Lachnospirales</taxon>
        <taxon>Lachnospiraceae</taxon>
        <taxon>Catonella</taxon>
    </lineage>
</organism>
<proteinExistence type="inferred from homology"/>
<dbReference type="SUPFAM" id="SSF58104">
    <property type="entry name" value="Methyl-accepting chemotaxis protein (MCP) signaling domain"/>
    <property type="match status" value="1"/>
</dbReference>
<comment type="similarity">
    <text evidence="8">Belongs to the methyl-accepting chemotaxis (MCP) protein family.</text>
</comment>